<dbReference type="SUPFAM" id="SSF56112">
    <property type="entry name" value="Protein kinase-like (PK-like)"/>
    <property type="match status" value="2"/>
</dbReference>
<dbReference type="GO" id="GO:0007166">
    <property type="term" value="P:cell surface receptor signaling pathway"/>
    <property type="evidence" value="ECO:0007669"/>
    <property type="project" value="InterPro"/>
</dbReference>
<keyword evidence="4" id="KW-0808">Transferase</keyword>
<dbReference type="Gene3D" id="1.20.930.20">
    <property type="entry name" value="Adaptor protein Cbl, N-terminal domain"/>
    <property type="match status" value="1"/>
</dbReference>
<dbReference type="InterPro" id="IPR036537">
    <property type="entry name" value="Adaptor_Cbl_N_dom_sf"/>
</dbReference>
<protein>
    <submittedName>
        <fullName evidence="4">Kinase-like protein</fullName>
    </submittedName>
</protein>
<organism evidence="4 5">
    <name type="scientific">Rhizophagus irregularis</name>
    <dbReference type="NCBI Taxonomy" id="588596"/>
    <lineage>
        <taxon>Eukaryota</taxon>
        <taxon>Fungi</taxon>
        <taxon>Fungi incertae sedis</taxon>
        <taxon>Mucoromycota</taxon>
        <taxon>Glomeromycotina</taxon>
        <taxon>Glomeromycetes</taxon>
        <taxon>Glomerales</taxon>
        <taxon>Glomeraceae</taxon>
        <taxon>Rhizophagus</taxon>
    </lineage>
</organism>
<keyword evidence="2" id="KW-0067">ATP-binding</keyword>
<reference evidence="4 5" key="2">
    <citation type="submission" date="2017-09" db="EMBL/GenBank/DDBJ databases">
        <title>Extensive intraspecific genome diversity in a model arbuscular mycorrhizal fungus.</title>
        <authorList>
            <person name="Chen E.C."/>
            <person name="Morin E."/>
            <person name="Beaudet D."/>
            <person name="Noel J."/>
            <person name="Ndikumana S."/>
            <person name="Charron P."/>
            <person name="St-Onge C."/>
            <person name="Giorgi J."/>
            <person name="Grigoriev I.V."/>
            <person name="Roux C."/>
            <person name="Martin F.M."/>
            <person name="Corradi N."/>
        </authorList>
    </citation>
    <scope>NUCLEOTIDE SEQUENCE [LARGE SCALE GENOMIC DNA]</scope>
    <source>
        <strain evidence="4 5">A5</strain>
    </source>
</reference>
<dbReference type="InterPro" id="IPR001245">
    <property type="entry name" value="Ser-Thr/Tyr_kinase_cat_dom"/>
</dbReference>
<dbReference type="InterPro" id="IPR054000">
    <property type="entry name" value="MLKL_N"/>
</dbReference>
<reference evidence="4 5" key="1">
    <citation type="submission" date="2016-04" db="EMBL/GenBank/DDBJ databases">
        <title>Genome analyses suggest a sexual origin of heterokaryosis in a supposedly ancient asexual fungus.</title>
        <authorList>
            <person name="Ropars J."/>
            <person name="Sedzielewska K."/>
            <person name="Noel J."/>
            <person name="Charron P."/>
            <person name="Farinelli L."/>
            <person name="Marton T."/>
            <person name="Kruger M."/>
            <person name="Pelin A."/>
            <person name="Brachmann A."/>
            <person name="Corradi N."/>
        </authorList>
    </citation>
    <scope>NUCLEOTIDE SEQUENCE [LARGE SCALE GENOMIC DNA]</scope>
    <source>
        <strain evidence="4 5">A5</strain>
    </source>
</reference>
<dbReference type="InterPro" id="IPR006597">
    <property type="entry name" value="Sel1-like"/>
</dbReference>
<dbReference type="Gene3D" id="1.10.510.10">
    <property type="entry name" value="Transferase(Phosphotransferase) domain 1"/>
    <property type="match status" value="3"/>
</dbReference>
<dbReference type="VEuPathDB" id="FungiDB:RhiirFUN_019016"/>
<dbReference type="Pfam" id="PF08238">
    <property type="entry name" value="Sel1"/>
    <property type="match status" value="2"/>
</dbReference>
<comment type="caution">
    <text evidence="4">The sequence shown here is derived from an EMBL/GenBank/DDBJ whole genome shotgun (WGS) entry which is preliminary data.</text>
</comment>
<dbReference type="CDD" id="cd21037">
    <property type="entry name" value="MLKL_NTD"/>
    <property type="match status" value="1"/>
</dbReference>
<dbReference type="InterPro" id="IPR000719">
    <property type="entry name" value="Prot_kinase_dom"/>
</dbReference>
<accession>A0A2N0NY98</accession>
<evidence type="ECO:0000313" key="4">
    <source>
        <dbReference type="EMBL" id="PKB99542.1"/>
    </source>
</evidence>
<dbReference type="Proteomes" id="UP000232722">
    <property type="component" value="Unassembled WGS sequence"/>
</dbReference>
<dbReference type="VEuPathDB" id="FungiDB:FUN_005374"/>
<dbReference type="VEuPathDB" id="FungiDB:RhiirA1_441538"/>
<dbReference type="GO" id="GO:0004672">
    <property type="term" value="F:protein kinase activity"/>
    <property type="evidence" value="ECO:0007669"/>
    <property type="project" value="InterPro"/>
</dbReference>
<evidence type="ECO:0000256" key="1">
    <source>
        <dbReference type="ARBA" id="ARBA00022741"/>
    </source>
</evidence>
<dbReference type="PROSITE" id="PS50011">
    <property type="entry name" value="PROTEIN_KINASE_DOM"/>
    <property type="match status" value="2"/>
</dbReference>
<feature type="domain" description="Protein kinase" evidence="3">
    <location>
        <begin position="674"/>
        <end position="975"/>
    </location>
</feature>
<proteinExistence type="predicted"/>
<sequence length="1043" mass="121242">MTGIEELKDLDVNTEHYKRINLKSSLENENYVVFGSIISKNNLRLENILISFELYDSNGFSAIIRTSNDADIDITKCYILWMIIGNPKLSVSSPKNRELQVHCVKKSITLQSNCSYYPIKTSCQLSEGYIISVNVYCSTANYKPISVKIDVVGWSEYCIYFKIANSNYNNSNSDSSNGSSESHDQLSGDTNFLTNFEIIICILSSNYKNLNIDNREGEECSLGLIGHCLTENTKATIQFTNVDELEPDQIKYLQEMETSIKKIDDETFQNQEIYLLKLADYERDENEIPRNNGSVSKWIMHHDIRAENILITINDTAKLASRSLNSVTLKQNQNLERTRYCAPELLKNTNIEYDYKCEVYSFGILLWEIAEEKTPYKNYKDIIEIVNLVGEKYREPFSENSQIPEKFKNLVINAVDHNPELRPGIIEMREVLNNCFEEFKSQFDFSISSGAVPVPFTRFLPLINEIENIFYEIIELVEAAEYNKRTCKILRNRVYAAESAVRDLKVRDREENRDFFNVKNYFCLQNLSFIISQIRKFISDISQMKSLIKYIKVKNIEKTFKELCGEFNSCINLLSFSIDVKISDELGQLKADQGDLAKYLQEMVSGITVDEKNIGDDTKEVKDYLTDLSNKFSSTVAKVSAMNKTMEKFMNKSSYNQKKIDNMFQVHPLKLSNYERDDSKEPRKHGRVTKWYNIKIKGEEFAFKTISDTEDQSLIQNQVTIFKELHDLQNIIKFYGLVSEENKWYLVTEWAEYGNLREFYTNYKDRFDLKLKLRMSLDIARGLNFLRTVESLYSCSYIKSKARIRYCAPELLVRAPNYKYDYKCEIYSFGILLWEIAEGKIPYQGVDDIFEIIDNIRNKRYREPFSEISQMPEEFKLLETEVKQHKIFKSGKPIGDVRTAYRCFEAYANNPNATKRNQITAKYYKACYISRGFAESPPNKDKIVAELFKEVADDEANEYPEAKVRYGDCLFHGKGIEKSESEALKYFEQAAEDGVVIAMYNVGKMYYDGVGCTKDIEKAKNYMELAAYNGYEPAFRFRNEYNF</sequence>
<dbReference type="Pfam" id="PF07714">
    <property type="entry name" value="PK_Tyr_Ser-Thr"/>
    <property type="match status" value="3"/>
</dbReference>
<dbReference type="PANTHER" id="PTHR44329:SF298">
    <property type="entry name" value="MIXED LINEAGE KINASE DOMAIN-LIKE PROTEIN"/>
    <property type="match status" value="1"/>
</dbReference>
<dbReference type="VEuPathDB" id="FungiDB:FUN_005418"/>
<dbReference type="VEuPathDB" id="FungiDB:RhiirA1_448155"/>
<evidence type="ECO:0000259" key="3">
    <source>
        <dbReference type="PROSITE" id="PS50011"/>
    </source>
</evidence>
<dbReference type="GO" id="GO:0005524">
    <property type="term" value="F:ATP binding"/>
    <property type="evidence" value="ECO:0007669"/>
    <property type="project" value="UniProtKB-KW"/>
</dbReference>
<dbReference type="SMART" id="SM00671">
    <property type="entry name" value="SEL1"/>
    <property type="match status" value="2"/>
</dbReference>
<feature type="domain" description="Protein kinase" evidence="3">
    <location>
        <begin position="119"/>
        <end position="436"/>
    </location>
</feature>
<dbReference type="VEuPathDB" id="FungiDB:RhiirA1_479467"/>
<dbReference type="VEuPathDB" id="FungiDB:RhiirFUN_018642"/>
<keyword evidence="4" id="KW-0418">Kinase</keyword>
<dbReference type="EMBL" id="LLXJ01002147">
    <property type="protein sequence ID" value="PKB99542.1"/>
    <property type="molecule type" value="Genomic_DNA"/>
</dbReference>
<dbReference type="VEuPathDB" id="FungiDB:RhiirFUN_016933"/>
<dbReference type="GO" id="GO:0097527">
    <property type="term" value="P:necroptotic signaling pathway"/>
    <property type="evidence" value="ECO:0007669"/>
    <property type="project" value="TreeGrafter"/>
</dbReference>
<name>A0A2N0NY98_9GLOM</name>
<dbReference type="SUPFAM" id="SSF81901">
    <property type="entry name" value="HCP-like"/>
    <property type="match status" value="1"/>
</dbReference>
<evidence type="ECO:0000256" key="2">
    <source>
        <dbReference type="ARBA" id="ARBA00022840"/>
    </source>
</evidence>
<evidence type="ECO:0000313" key="5">
    <source>
        <dbReference type="Proteomes" id="UP000232722"/>
    </source>
</evidence>
<dbReference type="InterPro" id="IPR011990">
    <property type="entry name" value="TPR-like_helical_dom_sf"/>
</dbReference>
<gene>
    <name evidence="4" type="ORF">RhiirA5_403593</name>
</gene>
<dbReference type="Pfam" id="PF22215">
    <property type="entry name" value="MLKL_N"/>
    <property type="match status" value="1"/>
</dbReference>
<dbReference type="Gene3D" id="1.25.40.10">
    <property type="entry name" value="Tetratricopeptide repeat domain"/>
    <property type="match status" value="1"/>
</dbReference>
<dbReference type="PANTHER" id="PTHR44329">
    <property type="entry name" value="SERINE/THREONINE-PROTEIN KINASE TNNI3K-RELATED"/>
    <property type="match status" value="1"/>
</dbReference>
<dbReference type="InterPro" id="IPR051681">
    <property type="entry name" value="Ser/Thr_Kinases-Pseudokinases"/>
</dbReference>
<dbReference type="InterPro" id="IPR011009">
    <property type="entry name" value="Kinase-like_dom_sf"/>
</dbReference>
<keyword evidence="1" id="KW-0547">Nucleotide-binding</keyword>
<dbReference type="AlphaFoldDB" id="A0A2N0NY98"/>
<dbReference type="InterPro" id="IPR059179">
    <property type="entry name" value="MLKL-like_MCAfunc"/>
</dbReference>